<dbReference type="EMBL" id="JAAALK010000085">
    <property type="protein sequence ID" value="KAG8083187.1"/>
    <property type="molecule type" value="Genomic_DNA"/>
</dbReference>
<reference evidence="2" key="1">
    <citation type="journal article" date="2021" name="bioRxiv">
        <title>Whole Genome Assembly and Annotation of Northern Wild Rice, Zizania palustris L., Supports a Whole Genome Duplication in the Zizania Genus.</title>
        <authorList>
            <person name="Haas M."/>
            <person name="Kono T."/>
            <person name="Macchietto M."/>
            <person name="Millas R."/>
            <person name="McGilp L."/>
            <person name="Shao M."/>
            <person name="Duquette J."/>
            <person name="Hirsch C.N."/>
            <person name="Kimball J."/>
        </authorList>
    </citation>
    <scope>NUCLEOTIDE SEQUENCE</scope>
    <source>
        <tissue evidence="2">Fresh leaf tissue</tissue>
    </source>
</reference>
<dbReference type="Proteomes" id="UP000729402">
    <property type="component" value="Unassembled WGS sequence"/>
</dbReference>
<comment type="caution">
    <text evidence="2">The sequence shown here is derived from an EMBL/GenBank/DDBJ whole genome shotgun (WGS) entry which is preliminary data.</text>
</comment>
<accession>A0A8J5T8V7</accession>
<evidence type="ECO:0000256" key="1">
    <source>
        <dbReference type="SAM" id="MobiDB-lite"/>
    </source>
</evidence>
<name>A0A8J5T8V7_ZIZPA</name>
<proteinExistence type="predicted"/>
<protein>
    <submittedName>
        <fullName evidence="2">Uncharacterized protein</fullName>
    </submittedName>
</protein>
<reference evidence="2" key="2">
    <citation type="submission" date="2021-02" db="EMBL/GenBank/DDBJ databases">
        <authorList>
            <person name="Kimball J.A."/>
            <person name="Haas M.W."/>
            <person name="Macchietto M."/>
            <person name="Kono T."/>
            <person name="Duquette J."/>
            <person name="Shao M."/>
        </authorList>
    </citation>
    <scope>NUCLEOTIDE SEQUENCE</scope>
    <source>
        <tissue evidence="2">Fresh leaf tissue</tissue>
    </source>
</reference>
<dbReference type="AlphaFoldDB" id="A0A8J5T8V7"/>
<keyword evidence="3" id="KW-1185">Reference proteome</keyword>
<evidence type="ECO:0000313" key="3">
    <source>
        <dbReference type="Proteomes" id="UP000729402"/>
    </source>
</evidence>
<gene>
    <name evidence="2" type="ORF">GUJ93_ZPchr0015g6676</name>
</gene>
<sequence length="84" mass="10231">MDPDDWASLMRTHVFNKGLSEMRYWRECEREEEFKRREEAERKAKEERETDRERKHERARRAYVVGPKAVRKGSTLSALSRYIV</sequence>
<organism evidence="2 3">
    <name type="scientific">Zizania palustris</name>
    <name type="common">Northern wild rice</name>
    <dbReference type="NCBI Taxonomy" id="103762"/>
    <lineage>
        <taxon>Eukaryota</taxon>
        <taxon>Viridiplantae</taxon>
        <taxon>Streptophyta</taxon>
        <taxon>Embryophyta</taxon>
        <taxon>Tracheophyta</taxon>
        <taxon>Spermatophyta</taxon>
        <taxon>Magnoliopsida</taxon>
        <taxon>Liliopsida</taxon>
        <taxon>Poales</taxon>
        <taxon>Poaceae</taxon>
        <taxon>BOP clade</taxon>
        <taxon>Oryzoideae</taxon>
        <taxon>Oryzeae</taxon>
        <taxon>Zizaniinae</taxon>
        <taxon>Zizania</taxon>
    </lineage>
</organism>
<feature type="region of interest" description="Disordered" evidence="1">
    <location>
        <begin position="35"/>
        <end position="60"/>
    </location>
</feature>
<evidence type="ECO:0000313" key="2">
    <source>
        <dbReference type="EMBL" id="KAG8083187.1"/>
    </source>
</evidence>
<feature type="compositionally biased region" description="Basic and acidic residues" evidence="1">
    <location>
        <begin position="35"/>
        <end position="56"/>
    </location>
</feature>